<feature type="domain" description="MOSC" evidence="1">
    <location>
        <begin position="30"/>
        <end position="162"/>
    </location>
</feature>
<dbReference type="InterPro" id="IPR011037">
    <property type="entry name" value="Pyrv_Knase-like_insert_dom_sf"/>
</dbReference>
<evidence type="ECO:0000313" key="2">
    <source>
        <dbReference type="EMBL" id="WLR41471.1"/>
    </source>
</evidence>
<proteinExistence type="predicted"/>
<accession>A0ABY9JQ13</accession>
<dbReference type="Pfam" id="PF03475">
    <property type="entry name" value="YiiM_3-alpha"/>
    <property type="match status" value="1"/>
</dbReference>
<dbReference type="PROSITE" id="PS51340">
    <property type="entry name" value="MOSC"/>
    <property type="match status" value="1"/>
</dbReference>
<evidence type="ECO:0000313" key="3">
    <source>
        <dbReference type="Proteomes" id="UP001197974"/>
    </source>
</evidence>
<dbReference type="RefSeq" id="WP_226541574.1">
    <property type="nucleotide sequence ID" value="NZ_CP129013.1"/>
</dbReference>
<protein>
    <submittedName>
        <fullName evidence="2">MOSC domain-containing protein</fullName>
    </submittedName>
</protein>
<dbReference type="InterPro" id="IPR005302">
    <property type="entry name" value="MoCF_Sase_C"/>
</dbReference>
<gene>
    <name evidence="2" type="ORF">LC087_11245</name>
</gene>
<reference evidence="2 3" key="1">
    <citation type="submission" date="2023-06" db="EMBL/GenBank/DDBJ databases">
        <title>Five Gram-positive bacteria isolated from mangrove sediments in Shenzhen, Guangdong, China.</title>
        <authorList>
            <person name="Yu S."/>
            <person name="Zheng W."/>
            <person name="Huang Y."/>
        </authorList>
    </citation>
    <scope>NUCLEOTIDE SEQUENCE [LARGE SCALE GENOMIC DNA]</scope>
    <source>
        <strain evidence="2 3">SaN35-3</strain>
    </source>
</reference>
<dbReference type="PANTHER" id="PTHR30212">
    <property type="entry name" value="PROTEIN YIIM"/>
    <property type="match status" value="1"/>
</dbReference>
<organism evidence="2 3">
    <name type="scientific">Bacillus carboniphilus</name>
    <dbReference type="NCBI Taxonomy" id="86663"/>
    <lineage>
        <taxon>Bacteria</taxon>
        <taxon>Bacillati</taxon>
        <taxon>Bacillota</taxon>
        <taxon>Bacilli</taxon>
        <taxon>Bacillales</taxon>
        <taxon>Bacillaceae</taxon>
        <taxon>Bacillus</taxon>
    </lineage>
</organism>
<dbReference type="Proteomes" id="UP001197974">
    <property type="component" value="Chromosome"/>
</dbReference>
<dbReference type="Gene3D" id="2.40.33.20">
    <property type="entry name" value="PK beta-barrel domain-like"/>
    <property type="match status" value="1"/>
</dbReference>
<name>A0ABY9JQ13_9BACI</name>
<dbReference type="SUPFAM" id="SSF50800">
    <property type="entry name" value="PK beta-barrel domain-like"/>
    <property type="match status" value="1"/>
</dbReference>
<dbReference type="InterPro" id="IPR052353">
    <property type="entry name" value="Benzoxazolinone_Detox_Enz"/>
</dbReference>
<dbReference type="InterPro" id="IPR005163">
    <property type="entry name" value="Tri_helical_YiiM-like"/>
</dbReference>
<evidence type="ECO:0000259" key="1">
    <source>
        <dbReference type="PROSITE" id="PS51340"/>
    </source>
</evidence>
<dbReference type="Pfam" id="PF03473">
    <property type="entry name" value="MOSC"/>
    <property type="match status" value="1"/>
</dbReference>
<dbReference type="PANTHER" id="PTHR30212:SF2">
    <property type="entry name" value="PROTEIN YIIM"/>
    <property type="match status" value="1"/>
</dbReference>
<dbReference type="EMBL" id="CP129013">
    <property type="protein sequence ID" value="WLR41471.1"/>
    <property type="molecule type" value="Genomic_DNA"/>
</dbReference>
<sequence length="217" mass="24596">MTRKLVHLAVGKPKEIQYGEDKTMYSGIGKSAIKEVYLSKEGFHHDGVANTKFHGGPDRAVCFYSYEHYSMWEREYGVILPKAAFGENVTAINMHEKDVCIGGVYQLGEAIVQVSQGRIPCQTITKRTTIDLSRVIDTGYTGFFCRVLSEGVVREDSPIDLLESHPNNVTILYANQVFFHQKNNVKGMERILKVEPLAEVWREKLTKRLEKIVSIVD</sequence>
<keyword evidence="3" id="KW-1185">Reference proteome</keyword>